<evidence type="ECO:0000256" key="12">
    <source>
        <dbReference type="ARBA" id="ARBA00023157"/>
    </source>
</evidence>
<keyword evidence="17" id="KW-1185">Reference proteome</keyword>
<evidence type="ECO:0000256" key="7">
    <source>
        <dbReference type="ARBA" id="ARBA00022685"/>
    </source>
</evidence>
<keyword evidence="5 14" id="KW-0964">Secreted</keyword>
<dbReference type="Pfam" id="PF00100">
    <property type="entry name" value="Zona_pellucida"/>
    <property type="match status" value="1"/>
</dbReference>
<dbReference type="GO" id="GO:0005886">
    <property type="term" value="C:plasma membrane"/>
    <property type="evidence" value="ECO:0007669"/>
    <property type="project" value="UniProtKB-SubCell"/>
</dbReference>
<feature type="domain" description="ZP" evidence="15">
    <location>
        <begin position="86"/>
        <end position="348"/>
    </location>
</feature>
<keyword evidence="12 14" id="KW-1015">Disulfide bond</keyword>
<organism evidence="16 17">
    <name type="scientific">Leptobrachium leishanense</name>
    <name type="common">Leishan spiny toad</name>
    <dbReference type="NCBI Taxonomy" id="445787"/>
    <lineage>
        <taxon>Eukaryota</taxon>
        <taxon>Metazoa</taxon>
        <taxon>Chordata</taxon>
        <taxon>Craniata</taxon>
        <taxon>Vertebrata</taxon>
        <taxon>Euteleostomi</taxon>
        <taxon>Amphibia</taxon>
        <taxon>Batrachia</taxon>
        <taxon>Anura</taxon>
        <taxon>Pelobatoidea</taxon>
        <taxon>Megophryidae</taxon>
        <taxon>Leptobrachium</taxon>
    </lineage>
</organism>
<dbReference type="InterPro" id="IPR055355">
    <property type="entry name" value="ZP-C"/>
</dbReference>
<dbReference type="Proteomes" id="UP000694569">
    <property type="component" value="Unplaced"/>
</dbReference>
<evidence type="ECO:0000259" key="15">
    <source>
        <dbReference type="PROSITE" id="PS51034"/>
    </source>
</evidence>
<feature type="transmembrane region" description="Helical" evidence="14">
    <location>
        <begin position="430"/>
        <end position="451"/>
    </location>
</feature>
<keyword evidence="4 14" id="KW-1003">Cell membrane</keyword>
<keyword evidence="7 14" id="KW-0165">Cleavage on pair of basic residues</keyword>
<comment type="domain">
    <text evidence="14">The ZP domain is involved in the polymerization of the ZP proteins to form the zona pellucida.</text>
</comment>
<comment type="PTM">
    <text evidence="14">Proteolytically cleaved before the transmembrane segment to yield the secreted ectodomain incorporated in the zona pellucida.</text>
</comment>
<dbReference type="PROSITE" id="PS00682">
    <property type="entry name" value="ZP_1"/>
    <property type="match status" value="1"/>
</dbReference>
<name>A0A8C5M977_9ANUR</name>
<evidence type="ECO:0000256" key="13">
    <source>
        <dbReference type="ARBA" id="ARBA00023180"/>
    </source>
</evidence>
<dbReference type="InterPro" id="IPR048290">
    <property type="entry name" value="ZP_chr"/>
</dbReference>
<dbReference type="PROSITE" id="PS51034">
    <property type="entry name" value="ZP_2"/>
    <property type="match status" value="1"/>
</dbReference>
<reference evidence="16" key="1">
    <citation type="submission" date="2025-08" db="UniProtKB">
        <authorList>
            <consortium name="Ensembl"/>
        </authorList>
    </citation>
    <scope>IDENTIFICATION</scope>
</reference>
<dbReference type="GeneTree" id="ENSGT01030000234567"/>
<evidence type="ECO:0000256" key="10">
    <source>
        <dbReference type="ARBA" id="ARBA00022989"/>
    </source>
</evidence>
<keyword evidence="10 14" id="KW-1133">Transmembrane helix</keyword>
<dbReference type="GO" id="GO:0035804">
    <property type="term" value="F:structural constituent of egg coat"/>
    <property type="evidence" value="ECO:0007669"/>
    <property type="project" value="UniProtKB-UniRule"/>
</dbReference>
<dbReference type="AlphaFoldDB" id="A0A8C5M977"/>
<dbReference type="InterPro" id="IPR017977">
    <property type="entry name" value="ZP_dom_CS"/>
</dbReference>
<keyword evidence="8 14" id="KW-0812">Transmembrane</keyword>
<dbReference type="SMART" id="SM00241">
    <property type="entry name" value="ZP"/>
    <property type="match status" value="1"/>
</dbReference>
<dbReference type="Gene3D" id="2.60.40.4100">
    <property type="entry name" value="Zona pellucida, ZP-C domain"/>
    <property type="match status" value="1"/>
</dbReference>
<dbReference type="PANTHER" id="PTHR11576">
    <property type="entry name" value="ZONA PELLUCIDA SPERM-BINDING PROTEIN 3"/>
    <property type="match status" value="1"/>
</dbReference>
<evidence type="ECO:0000313" key="17">
    <source>
        <dbReference type="Proteomes" id="UP000694569"/>
    </source>
</evidence>
<comment type="subcellular location">
    <subcellularLocation>
        <location evidence="1">Secreted</location>
        <location evidence="1">Extracellular space</location>
        <location evidence="1">Extracellular matrix</location>
    </subcellularLocation>
    <subcellularLocation>
        <location evidence="14">Zona pellucida</location>
    </subcellularLocation>
    <subcellularLocation>
        <location evidence="14">Cell membrane</location>
        <topology evidence="14">Single-pass type I membrane protein</topology>
    </subcellularLocation>
</comment>
<dbReference type="PRINTS" id="PR00023">
    <property type="entry name" value="ZPELLUCIDA"/>
</dbReference>
<evidence type="ECO:0000256" key="6">
    <source>
        <dbReference type="ARBA" id="ARBA00022530"/>
    </source>
</evidence>
<dbReference type="InterPro" id="IPR001507">
    <property type="entry name" value="ZP_dom"/>
</dbReference>
<dbReference type="InterPro" id="IPR055356">
    <property type="entry name" value="ZP-N"/>
</dbReference>
<evidence type="ECO:0000256" key="2">
    <source>
        <dbReference type="ARBA" id="ARBA00006735"/>
    </source>
</evidence>
<dbReference type="InterPro" id="IPR042235">
    <property type="entry name" value="ZP-C_dom"/>
</dbReference>
<dbReference type="GO" id="GO:0032190">
    <property type="term" value="F:acrosin binding"/>
    <property type="evidence" value="ECO:0007669"/>
    <property type="project" value="TreeGrafter"/>
</dbReference>
<keyword evidence="6 14" id="KW-0272">Extracellular matrix</keyword>
<dbReference type="GO" id="GO:0035803">
    <property type="term" value="P:egg coat formation"/>
    <property type="evidence" value="ECO:0007669"/>
    <property type="project" value="UniProtKB-UniRule"/>
</dbReference>
<evidence type="ECO:0000256" key="8">
    <source>
        <dbReference type="ARBA" id="ARBA00022692"/>
    </source>
</evidence>
<comment type="similarity">
    <text evidence="2 14">Belongs to the ZP domain family. ZPC subfamily.</text>
</comment>
<keyword evidence="11 14" id="KW-0472">Membrane</keyword>
<evidence type="ECO:0000256" key="3">
    <source>
        <dbReference type="ARBA" id="ARBA00017980"/>
    </source>
</evidence>
<dbReference type="OrthoDB" id="8880842at2759"/>
<evidence type="ECO:0000256" key="1">
    <source>
        <dbReference type="ARBA" id="ARBA00004498"/>
    </source>
</evidence>
<comment type="function">
    <text evidence="14">Component of the zona pellucida, an extracellular matrix surrounding oocytes which mediates sperm binding, induction of the acrosome reaction and prevents post-fertilization polyspermy. The zona pellucida is composed of 3 to 4 glycoproteins, ZP1, ZP2, ZP3, and ZP4. ZP3 is essential for sperm binding and zona matrix formation.</text>
</comment>
<dbReference type="FunFam" id="2.60.40.3210:FF:000001">
    <property type="entry name" value="Zona pellucida sperm-binding protein 3"/>
    <property type="match status" value="1"/>
</dbReference>
<evidence type="ECO:0000313" key="16">
    <source>
        <dbReference type="Ensembl" id="ENSLLEP00000011296.1"/>
    </source>
</evidence>
<sequence>MRSHSVIGKMGQLISWSLWLLMGLAFLSEWVVSRKPVMTKHRRQSGSWWQDTSRSQAGWGSPRLNIGVAAEPRQLTATRSSPIRVQCMEDVMVVTVEADLYGNGKLVKASDLSLGPSQCRPSSQSTTTTLIFQQRLQDCGNTLQMTTEWLIYSTNLTYSPTPARNSPIIRTNGAVIPIQCYYIRHGNVSSNAIKPTWLPFSSTVSAEERLSFSLKLMADDWSGPRASTAFQLGDIFHIEASVDQKNHVPMIIYIDDCVATLTSDITSGPRYELIAQNGCLLDGKQEDSSSAFMSPRPAPDTLRFTIDAFKFTGYDNSMIYITCNLRATAQSQVPNPMNKACSFNKLNNAWTAVEGASAICSCCDSGNCAIAGGSRVFNSWFPGHRGFGKREAQPGLPSEEHKVAMLGPLLVIGADRSQALAVTQASDLEVWLLVTGAVLSFVLALIGVVVGRIKCAKRQCRGQTGQQSRNSCCLVLGIFIASEF</sequence>
<evidence type="ECO:0000256" key="5">
    <source>
        <dbReference type="ARBA" id="ARBA00022525"/>
    </source>
</evidence>
<evidence type="ECO:0000256" key="11">
    <source>
        <dbReference type="ARBA" id="ARBA00023136"/>
    </source>
</evidence>
<dbReference type="GO" id="GO:2000344">
    <property type="term" value="P:positive regulation of acrosome reaction"/>
    <property type="evidence" value="ECO:0007669"/>
    <property type="project" value="UniProtKB-UniRule"/>
</dbReference>
<protein>
    <recommendedName>
        <fullName evidence="3 14">Zona pellucida sperm-binding protein 3</fullName>
    </recommendedName>
</protein>
<evidence type="ECO:0000256" key="9">
    <source>
        <dbReference type="ARBA" id="ARBA00022729"/>
    </source>
</evidence>
<keyword evidence="13" id="KW-0325">Glycoprotein</keyword>
<evidence type="ECO:0000256" key="14">
    <source>
        <dbReference type="RuleBase" id="RU367066"/>
    </source>
</evidence>
<evidence type="ECO:0000256" key="4">
    <source>
        <dbReference type="ARBA" id="ARBA00022475"/>
    </source>
</evidence>
<dbReference type="FunFam" id="2.60.40.4100:FF:000002">
    <property type="entry name" value="Zona pellucida sperm-binding protein 3"/>
    <property type="match status" value="1"/>
</dbReference>
<dbReference type="Gene3D" id="2.60.40.3210">
    <property type="entry name" value="Zona pellucida, ZP-N domain"/>
    <property type="match status" value="1"/>
</dbReference>
<proteinExistence type="inferred from homology"/>
<dbReference type="Ensembl" id="ENSLLET00000011752.1">
    <property type="protein sequence ID" value="ENSLLEP00000011296.1"/>
    <property type="gene ID" value="ENSLLEG00000007216.1"/>
</dbReference>
<dbReference type="GO" id="GO:0035805">
    <property type="term" value="C:egg coat"/>
    <property type="evidence" value="ECO:0007669"/>
    <property type="project" value="UniProtKB-SubCell"/>
</dbReference>
<dbReference type="PANTHER" id="PTHR11576:SF2">
    <property type="entry name" value="ZONA PELLUCIDA SPERM-BINDING PROTEIN 3"/>
    <property type="match status" value="1"/>
</dbReference>
<keyword evidence="9 14" id="KW-0732">Signal</keyword>
<dbReference type="GO" id="GO:0007339">
    <property type="term" value="P:binding of sperm to zona pellucida"/>
    <property type="evidence" value="ECO:0007669"/>
    <property type="project" value="UniProtKB-UniRule"/>
</dbReference>
<dbReference type="Pfam" id="PF23344">
    <property type="entry name" value="ZP-N"/>
    <property type="match status" value="1"/>
</dbReference>
<accession>A0A8C5M977</accession>
<reference evidence="16" key="2">
    <citation type="submission" date="2025-09" db="UniProtKB">
        <authorList>
            <consortium name="Ensembl"/>
        </authorList>
    </citation>
    <scope>IDENTIFICATION</scope>
</reference>